<protein>
    <submittedName>
        <fullName evidence="1">Uncharacterized protein</fullName>
    </submittedName>
</protein>
<sequence>MAPTVQSASTGMMDSETFELYRQFWRNILPQMGEMCNVPIQPIYVGEDQCWHVAEADMRLLMGSIEMRV</sequence>
<evidence type="ECO:0000313" key="1">
    <source>
        <dbReference type="EMBL" id="SNR38362.1"/>
    </source>
</evidence>
<dbReference type="AlphaFoldDB" id="A0A238VVI5"/>
<keyword evidence="2" id="KW-1185">Reference proteome</keyword>
<dbReference type="EMBL" id="FZNQ01000004">
    <property type="protein sequence ID" value="SNR38362.1"/>
    <property type="molecule type" value="Genomic_DNA"/>
</dbReference>
<evidence type="ECO:0000313" key="2">
    <source>
        <dbReference type="Proteomes" id="UP000198397"/>
    </source>
</evidence>
<gene>
    <name evidence="1" type="ORF">SAMN06264855_104137</name>
</gene>
<proteinExistence type="predicted"/>
<reference evidence="1 2" key="1">
    <citation type="submission" date="2017-06" db="EMBL/GenBank/DDBJ databases">
        <authorList>
            <person name="Kim H.J."/>
            <person name="Triplett B.A."/>
        </authorList>
    </citation>
    <scope>NUCLEOTIDE SEQUENCE [LARGE SCALE GENOMIC DNA]</scope>
    <source>
        <strain evidence="1 2">DSM 8800</strain>
    </source>
</reference>
<name>A0A238VVI5_HALVU</name>
<dbReference type="Proteomes" id="UP000198397">
    <property type="component" value="Unassembled WGS sequence"/>
</dbReference>
<accession>A0A238VVI5</accession>
<organism evidence="1 2">
    <name type="scientific">Halorubrum vacuolatum</name>
    <name type="common">Natronobacterium vacuolatum</name>
    <dbReference type="NCBI Taxonomy" id="63740"/>
    <lineage>
        <taxon>Archaea</taxon>
        <taxon>Methanobacteriati</taxon>
        <taxon>Methanobacteriota</taxon>
        <taxon>Stenosarchaea group</taxon>
        <taxon>Halobacteria</taxon>
        <taxon>Halobacteriales</taxon>
        <taxon>Haloferacaceae</taxon>
        <taxon>Halorubrum</taxon>
    </lineage>
</organism>